<proteinExistence type="predicted"/>
<dbReference type="EMBL" id="JAXCLW010000005">
    <property type="protein sequence ID" value="MDY0884694.1"/>
    <property type="molecule type" value="Genomic_DNA"/>
</dbReference>
<comment type="caution">
    <text evidence="1">The sequence shown here is derived from an EMBL/GenBank/DDBJ whole genome shotgun (WGS) entry which is preliminary data.</text>
</comment>
<evidence type="ECO:0000313" key="2">
    <source>
        <dbReference type="Proteomes" id="UP001279642"/>
    </source>
</evidence>
<evidence type="ECO:0000313" key="1">
    <source>
        <dbReference type="EMBL" id="MDY0884694.1"/>
    </source>
</evidence>
<sequence>MAASLADVVDFIVHQRPGLSEADLAKAVYGQPGYRPEIEQTCSRLVSAGTLDRRAGPDGVHTYFTHIAQPAELGR</sequence>
<keyword evidence="2" id="KW-1185">Reference proteome</keyword>
<gene>
    <name evidence="1" type="ORF">SMD27_17760</name>
</gene>
<dbReference type="RefSeq" id="WP_320509766.1">
    <property type="nucleotide sequence ID" value="NZ_JAXCLW010000005.1"/>
</dbReference>
<name>A0ABU5EFS6_9PROT</name>
<organism evidence="1 2">
    <name type="scientific">Dongia soli</name>
    <dbReference type="NCBI Taxonomy" id="600628"/>
    <lineage>
        <taxon>Bacteria</taxon>
        <taxon>Pseudomonadati</taxon>
        <taxon>Pseudomonadota</taxon>
        <taxon>Alphaproteobacteria</taxon>
        <taxon>Rhodospirillales</taxon>
        <taxon>Dongiaceae</taxon>
        <taxon>Dongia</taxon>
    </lineage>
</organism>
<reference evidence="1 2" key="1">
    <citation type="journal article" date="2016" name="Antonie Van Leeuwenhoek">
        <title>Dongia soli sp. nov., isolated from soil from Dokdo, Korea.</title>
        <authorList>
            <person name="Kim D.U."/>
            <person name="Lee H."/>
            <person name="Kim H."/>
            <person name="Kim S.G."/>
            <person name="Ka J.O."/>
        </authorList>
    </citation>
    <scope>NUCLEOTIDE SEQUENCE [LARGE SCALE GENOMIC DNA]</scope>
    <source>
        <strain evidence="1 2">D78</strain>
    </source>
</reference>
<evidence type="ECO:0008006" key="3">
    <source>
        <dbReference type="Google" id="ProtNLM"/>
    </source>
</evidence>
<dbReference type="Proteomes" id="UP001279642">
    <property type="component" value="Unassembled WGS sequence"/>
</dbReference>
<accession>A0ABU5EFS6</accession>
<protein>
    <recommendedName>
        <fullName evidence="3">MarR family transcriptional regulator</fullName>
    </recommendedName>
</protein>